<dbReference type="AlphaFoldDB" id="A0A7Z7PPU6"/>
<dbReference type="PANTHER" id="PTHR34351">
    <property type="entry name" value="SLR1927 PROTEIN-RELATED"/>
    <property type="match status" value="1"/>
</dbReference>
<feature type="transmembrane region" description="Helical" evidence="1">
    <location>
        <begin position="6"/>
        <end position="36"/>
    </location>
</feature>
<dbReference type="RefSeq" id="WP_169699628.1">
    <property type="nucleotide sequence ID" value="NZ_LS974202.1"/>
</dbReference>
<name>A0A7Z7PPU6_9BACT</name>
<evidence type="ECO:0000256" key="1">
    <source>
        <dbReference type="SAM" id="Phobius"/>
    </source>
</evidence>
<evidence type="ECO:0008006" key="4">
    <source>
        <dbReference type="Google" id="ProtNLM"/>
    </source>
</evidence>
<reference evidence="2 3" key="1">
    <citation type="submission" date="2017-01" db="EMBL/GenBank/DDBJ databases">
        <authorList>
            <person name="Erauso G."/>
        </authorList>
    </citation>
    <scope>NUCLEOTIDE SEQUENCE [LARGE SCALE GENOMIC DNA]</scope>
    <source>
        <strain evidence="2">MESINF1</strain>
    </source>
</reference>
<accession>A0A7Z7PPU6</accession>
<keyword evidence="1" id="KW-0812">Transmembrane</keyword>
<gene>
    <name evidence="2" type="ORF">MESINF_2038</name>
</gene>
<evidence type="ECO:0000313" key="3">
    <source>
        <dbReference type="Proteomes" id="UP000250796"/>
    </source>
</evidence>
<keyword evidence="3" id="KW-1185">Reference proteome</keyword>
<organism evidence="2 3">
    <name type="scientific">Mesotoga infera</name>
    <dbReference type="NCBI Taxonomy" id="1236046"/>
    <lineage>
        <taxon>Bacteria</taxon>
        <taxon>Thermotogati</taxon>
        <taxon>Thermotogota</taxon>
        <taxon>Thermotogae</taxon>
        <taxon>Kosmotogales</taxon>
        <taxon>Kosmotogaceae</taxon>
        <taxon>Mesotoga</taxon>
    </lineage>
</organism>
<dbReference type="Proteomes" id="UP000250796">
    <property type="component" value="Chromosome MESINF"/>
</dbReference>
<evidence type="ECO:0000313" key="2">
    <source>
        <dbReference type="EMBL" id="SSC13478.1"/>
    </source>
</evidence>
<dbReference type="KEGG" id="minf:MESINF_2038"/>
<dbReference type="EMBL" id="LS974202">
    <property type="protein sequence ID" value="SSC13478.1"/>
    <property type="molecule type" value="Genomic_DNA"/>
</dbReference>
<proteinExistence type="predicted"/>
<dbReference type="PANTHER" id="PTHR34351:SF1">
    <property type="entry name" value="SLR1927 PROTEIN"/>
    <property type="match status" value="1"/>
</dbReference>
<protein>
    <recommendedName>
        <fullName evidence="4">DUF58 domain-containing protein</fullName>
    </recommendedName>
</protein>
<keyword evidence="1" id="KW-0472">Membrane</keyword>
<keyword evidence="1" id="KW-1133">Transmembrane helix</keyword>
<sequence>MFSMAVLVWIIMSVDTFSLMIGSLVILLWIHYYFVVISVKRLNIIRTIDRERLFPGEYLTLKYSISATSPMRLELIATPTLVGRYDFASTKGEKVVVGSEHAVSFQYTVSFRRHGEKDISKLEILYRDPTKLFTLMVTYSLKEKILILPRITDPGNFPIRLRELLPGKESDFKLMEDLTDFRGIRVYDREPLNRIHWKASARMGRLYSKEFGFTAVSKTFLYLDLNLSDEVFARDVWERIRVDYEETAIEVAGSLIRKILTDSGRLTLVTVGEKVSYTDDTGRDWIDFFEVLSMAHGCEKGPSFSEYISRDMGRYDPTTTVVVLSLYLGESVLPDLVKARSRASRVVVLLMPFGLRKPGQLPGKSYQMLPMAMEELKRRSSLLEEEQIIVRVVEENRSLAETFGEVCKHR</sequence>